<name>A0ABD2CVT4_VESMC</name>
<evidence type="ECO:0000313" key="2">
    <source>
        <dbReference type="EMBL" id="KAL2749211.1"/>
    </source>
</evidence>
<reference evidence="2 3" key="1">
    <citation type="journal article" date="2024" name="Ann. Entomol. Soc. Am.">
        <title>Genomic analyses of the southern and eastern yellowjacket wasps (Hymenoptera: Vespidae) reveal evolutionary signatures of social life.</title>
        <authorList>
            <person name="Catto M.A."/>
            <person name="Caine P.B."/>
            <person name="Orr S.E."/>
            <person name="Hunt B.G."/>
            <person name="Goodisman M.A.D."/>
        </authorList>
    </citation>
    <scope>NUCLEOTIDE SEQUENCE [LARGE SCALE GENOMIC DNA]</scope>
    <source>
        <strain evidence="2">232</strain>
        <tissue evidence="2">Head and thorax</tissue>
    </source>
</reference>
<keyword evidence="3" id="KW-1185">Reference proteome</keyword>
<sequence>MEHRESELCSQAIDKSNITLVREMAETLLSKINLIHNTPSGKKVSEDSSSNENFSDLVIKKFEKNLEGKDNVECIEYGLEVNCTSRKDD</sequence>
<dbReference type="Proteomes" id="UP001607303">
    <property type="component" value="Unassembled WGS sequence"/>
</dbReference>
<evidence type="ECO:0000313" key="1">
    <source>
        <dbReference type="EMBL" id="KAL2749201.1"/>
    </source>
</evidence>
<evidence type="ECO:0000313" key="3">
    <source>
        <dbReference type="Proteomes" id="UP001607303"/>
    </source>
</evidence>
<gene>
    <name evidence="1" type="ORF">V1477_002141</name>
    <name evidence="2" type="ORF">V1477_002151</name>
</gene>
<dbReference type="EMBL" id="JAYRBN010000027">
    <property type="protein sequence ID" value="KAL2749211.1"/>
    <property type="molecule type" value="Genomic_DNA"/>
</dbReference>
<organism evidence="2 3">
    <name type="scientific">Vespula maculifrons</name>
    <name type="common">Eastern yellow jacket</name>
    <name type="synonym">Wasp</name>
    <dbReference type="NCBI Taxonomy" id="7453"/>
    <lineage>
        <taxon>Eukaryota</taxon>
        <taxon>Metazoa</taxon>
        <taxon>Ecdysozoa</taxon>
        <taxon>Arthropoda</taxon>
        <taxon>Hexapoda</taxon>
        <taxon>Insecta</taxon>
        <taxon>Pterygota</taxon>
        <taxon>Neoptera</taxon>
        <taxon>Endopterygota</taxon>
        <taxon>Hymenoptera</taxon>
        <taxon>Apocrita</taxon>
        <taxon>Aculeata</taxon>
        <taxon>Vespoidea</taxon>
        <taxon>Vespidae</taxon>
        <taxon>Vespinae</taxon>
        <taxon>Vespula</taxon>
    </lineage>
</organism>
<accession>A0ABD2CVT4</accession>
<dbReference type="AlphaFoldDB" id="A0ABD2CVT4"/>
<comment type="caution">
    <text evidence="2">The sequence shown here is derived from an EMBL/GenBank/DDBJ whole genome shotgun (WGS) entry which is preliminary data.</text>
</comment>
<dbReference type="EMBL" id="JAYRBN010000027">
    <property type="protein sequence ID" value="KAL2749201.1"/>
    <property type="molecule type" value="Genomic_DNA"/>
</dbReference>
<protein>
    <submittedName>
        <fullName evidence="2">Uncharacterized protein</fullName>
    </submittedName>
</protein>
<proteinExistence type="predicted"/>